<evidence type="ECO:0000313" key="2">
    <source>
        <dbReference type="Proteomes" id="UP001144978"/>
    </source>
</evidence>
<organism evidence="1 2">
    <name type="scientific">Trametes sanguinea</name>
    <dbReference type="NCBI Taxonomy" id="158606"/>
    <lineage>
        <taxon>Eukaryota</taxon>
        <taxon>Fungi</taxon>
        <taxon>Dikarya</taxon>
        <taxon>Basidiomycota</taxon>
        <taxon>Agaricomycotina</taxon>
        <taxon>Agaricomycetes</taxon>
        <taxon>Polyporales</taxon>
        <taxon>Polyporaceae</taxon>
        <taxon>Trametes</taxon>
    </lineage>
</organism>
<evidence type="ECO:0000313" key="1">
    <source>
        <dbReference type="EMBL" id="KAJ2977650.1"/>
    </source>
</evidence>
<dbReference type="EMBL" id="JANSHE010004429">
    <property type="protein sequence ID" value="KAJ2977650.1"/>
    <property type="molecule type" value="Genomic_DNA"/>
</dbReference>
<accession>A0ACC1NF98</accession>
<sequence length="289" mass="32780">MCMAQAYLEANAIHLQELWAKKEKDACVVTRVVRYLPESHSELLMMFEIKHTLRRMFAAGVSTHVPNRFSEILARSVARHFRRLYECPSLPPRPRLCLQPESPRKAPPALQADVSVVHTGDRDMRATTRLTLTIAMLHHGHEHLEIIPDAAISRHSEPDDDYRTQRTHARQPFRSMRHEGGEREGSHAPRRPRCLVQRSTLVQFSPIISLYRKPWTWTGVGEVSGGLGSPRDVSLLDNADYSILSSLPVALPSSVQRLTLAAQPITPQLIHFPECNQKYTTLPPFSLLL</sequence>
<keyword evidence="2" id="KW-1185">Reference proteome</keyword>
<protein>
    <submittedName>
        <fullName evidence="1">Uncharacterized protein</fullName>
    </submittedName>
</protein>
<proteinExistence type="predicted"/>
<reference evidence="1" key="1">
    <citation type="submission" date="2022-08" db="EMBL/GenBank/DDBJ databases">
        <title>Genome Sequence of Pycnoporus sanguineus.</title>
        <authorList>
            <person name="Buettner E."/>
        </authorList>
    </citation>
    <scope>NUCLEOTIDE SEQUENCE</scope>
    <source>
        <strain evidence="1">CG-C14</strain>
    </source>
</reference>
<gene>
    <name evidence="1" type="ORF">NUW54_g11392</name>
</gene>
<dbReference type="Proteomes" id="UP001144978">
    <property type="component" value="Unassembled WGS sequence"/>
</dbReference>
<comment type="caution">
    <text evidence="1">The sequence shown here is derived from an EMBL/GenBank/DDBJ whole genome shotgun (WGS) entry which is preliminary data.</text>
</comment>
<name>A0ACC1NF98_9APHY</name>